<accession>A0A5E6QXB6</accession>
<organism evidence="1 2">
    <name type="scientific">Pseudomonas fluorescens</name>
    <dbReference type="NCBI Taxonomy" id="294"/>
    <lineage>
        <taxon>Bacteria</taxon>
        <taxon>Pseudomonadati</taxon>
        <taxon>Pseudomonadota</taxon>
        <taxon>Gammaproteobacteria</taxon>
        <taxon>Pseudomonadales</taxon>
        <taxon>Pseudomonadaceae</taxon>
        <taxon>Pseudomonas</taxon>
    </lineage>
</organism>
<dbReference type="EMBL" id="CABVGX010000006">
    <property type="protein sequence ID" value="VVM59814.1"/>
    <property type="molecule type" value="Genomic_DNA"/>
</dbReference>
<sequence>MVGALLRPGINQAAATATTTTAEIANTCFFGMLNPILGRLTAERLAIMTSISASRAT</sequence>
<reference evidence="1 2" key="1">
    <citation type="submission" date="2019-09" db="EMBL/GenBank/DDBJ databases">
        <authorList>
            <person name="Chandra G."/>
            <person name="Truman W A."/>
        </authorList>
    </citation>
    <scope>NUCLEOTIDE SEQUENCE [LARGE SCALE GENOMIC DNA]</scope>
    <source>
        <strain evidence="1">PS645</strain>
    </source>
</reference>
<evidence type="ECO:0000313" key="1">
    <source>
        <dbReference type="EMBL" id="VVM59814.1"/>
    </source>
</evidence>
<proteinExistence type="predicted"/>
<gene>
    <name evidence="1" type="ORF">PS645_01202</name>
</gene>
<evidence type="ECO:0000313" key="2">
    <source>
        <dbReference type="Proteomes" id="UP000325607"/>
    </source>
</evidence>
<dbReference type="AlphaFoldDB" id="A0A5E6QXB6"/>
<dbReference type="Proteomes" id="UP000325607">
    <property type="component" value="Unassembled WGS sequence"/>
</dbReference>
<name>A0A5E6QXB6_PSEFL</name>
<protein>
    <submittedName>
        <fullName evidence="1">Uncharacterized protein</fullName>
    </submittedName>
</protein>